<proteinExistence type="predicted"/>
<reference evidence="1" key="1">
    <citation type="submission" date="2023-03" db="UniProtKB">
        <authorList>
            <consortium name="EnsemblPlants"/>
        </authorList>
    </citation>
    <scope>IDENTIFICATION</scope>
</reference>
<name>A0A9I9D109_CUCME</name>
<dbReference type="EnsemblPlants" id="MELO3C011370.2.1">
    <property type="protein sequence ID" value="MELO3C011370.2.1"/>
    <property type="gene ID" value="MELO3C011370.2"/>
</dbReference>
<dbReference type="Gramene" id="MELO3C011370.2.1">
    <property type="protein sequence ID" value="MELO3C011370.2.1"/>
    <property type="gene ID" value="MELO3C011370.2"/>
</dbReference>
<evidence type="ECO:0000313" key="1">
    <source>
        <dbReference type="EnsemblPlants" id="MELO3C011370.2.1"/>
    </source>
</evidence>
<dbReference type="AlphaFoldDB" id="A0A9I9D109"/>
<organism evidence="1">
    <name type="scientific">Cucumis melo</name>
    <name type="common">Muskmelon</name>
    <dbReference type="NCBI Taxonomy" id="3656"/>
    <lineage>
        <taxon>Eukaryota</taxon>
        <taxon>Viridiplantae</taxon>
        <taxon>Streptophyta</taxon>
        <taxon>Embryophyta</taxon>
        <taxon>Tracheophyta</taxon>
        <taxon>Spermatophyta</taxon>
        <taxon>Magnoliopsida</taxon>
        <taxon>eudicotyledons</taxon>
        <taxon>Gunneridae</taxon>
        <taxon>Pentapetalae</taxon>
        <taxon>rosids</taxon>
        <taxon>fabids</taxon>
        <taxon>Cucurbitales</taxon>
        <taxon>Cucurbitaceae</taxon>
        <taxon>Benincaseae</taxon>
        <taxon>Cucumis</taxon>
    </lineage>
</organism>
<accession>A0A9I9D109</accession>
<protein>
    <submittedName>
        <fullName evidence="1">Uncharacterized protein</fullName>
    </submittedName>
</protein>
<sequence>MHWVRGRCRCKAACTGCAEDAALQGSMHWVLGRCRLARKHAFGARKMPPCKEAC</sequence>